<evidence type="ECO:0000256" key="2">
    <source>
        <dbReference type="ARBA" id="ARBA00010840"/>
    </source>
</evidence>
<comment type="subcellular location">
    <subcellularLocation>
        <location evidence="1">Nucleus</location>
    </subcellularLocation>
</comment>
<evidence type="ECO:0000313" key="8">
    <source>
        <dbReference type="Proteomes" id="UP000694843"/>
    </source>
</evidence>
<dbReference type="CDD" id="cd16075">
    <property type="entry name" value="ORC6_CTD"/>
    <property type="match status" value="1"/>
</dbReference>
<evidence type="ECO:0000313" key="9">
    <source>
        <dbReference type="RefSeq" id="XP_018021149.1"/>
    </source>
</evidence>
<dbReference type="PANTHER" id="PTHR13394:SF0">
    <property type="entry name" value="ORIGIN RECOGNITION COMPLEX SUBUNIT 6"/>
    <property type="match status" value="1"/>
</dbReference>
<evidence type="ECO:0000256" key="1">
    <source>
        <dbReference type="ARBA" id="ARBA00004123"/>
    </source>
</evidence>
<protein>
    <submittedName>
        <fullName evidence="9 10">Origin recognition complex subunit 6 isoform X1</fullName>
    </submittedName>
</protein>
<dbReference type="Pfam" id="PF21913">
    <property type="entry name" value="ORC6_2nd"/>
    <property type="match status" value="1"/>
</dbReference>
<accession>A0A8B7P4T6</accession>
<dbReference type="OrthoDB" id="5552484at2759"/>
<dbReference type="Proteomes" id="UP000694843">
    <property type="component" value="Unplaced"/>
</dbReference>
<dbReference type="KEGG" id="hazt:108677441"/>
<evidence type="ECO:0000259" key="7">
    <source>
        <dbReference type="Pfam" id="PF21913"/>
    </source>
</evidence>
<name>A0A8B7P4T6_HYAAZ</name>
<dbReference type="GO" id="GO:0003677">
    <property type="term" value="F:DNA binding"/>
    <property type="evidence" value="ECO:0007669"/>
    <property type="project" value="UniProtKB-KW"/>
</dbReference>
<keyword evidence="3" id="KW-0235">DNA replication</keyword>
<dbReference type="RefSeq" id="XP_018021149.1">
    <property type="nucleotide sequence ID" value="XM_018165660.2"/>
</dbReference>
<dbReference type="Pfam" id="PF05460">
    <property type="entry name" value="ORC6"/>
    <property type="match status" value="1"/>
</dbReference>
<reference evidence="9 10" key="1">
    <citation type="submission" date="2025-04" db="UniProtKB">
        <authorList>
            <consortium name="RefSeq"/>
        </authorList>
    </citation>
    <scope>IDENTIFICATION</scope>
    <source>
        <tissue evidence="9 10">Whole organism</tissue>
    </source>
</reference>
<dbReference type="GO" id="GO:0006270">
    <property type="term" value="P:DNA replication initiation"/>
    <property type="evidence" value="ECO:0007669"/>
    <property type="project" value="TreeGrafter"/>
</dbReference>
<feature type="domain" description="ORC6 second cyclin-like" evidence="7">
    <location>
        <begin position="114"/>
        <end position="193"/>
    </location>
</feature>
<evidence type="ECO:0000256" key="4">
    <source>
        <dbReference type="ARBA" id="ARBA00023125"/>
    </source>
</evidence>
<dbReference type="PANTHER" id="PTHR13394">
    <property type="entry name" value="ORIGIN RECOGNITION COMPLEX SUBUNIT 6"/>
    <property type="match status" value="1"/>
</dbReference>
<feature type="domain" description="ORC6 first cyclin-like" evidence="6">
    <location>
        <begin position="42"/>
        <end position="109"/>
    </location>
</feature>
<evidence type="ECO:0000256" key="3">
    <source>
        <dbReference type="ARBA" id="ARBA00022705"/>
    </source>
</evidence>
<evidence type="ECO:0000256" key="5">
    <source>
        <dbReference type="ARBA" id="ARBA00023242"/>
    </source>
</evidence>
<dbReference type="AlphaFoldDB" id="A0A8B7P4T6"/>
<evidence type="ECO:0000259" key="6">
    <source>
        <dbReference type="Pfam" id="PF05460"/>
    </source>
</evidence>
<dbReference type="InterPro" id="IPR054113">
    <property type="entry name" value="ORC6_cyclin-like_2nd"/>
</dbReference>
<dbReference type="InterPro" id="IPR020529">
    <property type="entry name" value="ORC6_met/pln"/>
</dbReference>
<dbReference type="Gene3D" id="1.10.472.10">
    <property type="entry name" value="Cyclin-like"/>
    <property type="match status" value="1"/>
</dbReference>
<keyword evidence="8" id="KW-1185">Reference proteome</keyword>
<sequence>MFTYPNFLDLSNLSQNSTNLPNQIVRLPLLKTILIIGTIGSLSKAQELHRRLTARGVKGLTATAEVVICLQLAATLCHETFDKDACVKLSGLTAIKYRSQVQAIALMLGLNLHLTIHDLAVTHSVLAAEKLALDILKAYETEGYGVDVSLPIYQTTALVAACVQLKLKLNKRRLLESCGINKKTFDKLLEVLTSLASKIHIKDGNKTTEGDRKRQKTLMELIEDNMANDAEDHVASKQQKCDKDQDNDDFEEWKRKILLEAQLKMKCNPTEL</sequence>
<evidence type="ECO:0000313" key="10">
    <source>
        <dbReference type="RefSeq" id="XP_047736972.1"/>
    </source>
</evidence>
<keyword evidence="4" id="KW-0238">DNA-binding</keyword>
<keyword evidence="5" id="KW-0539">Nucleus</keyword>
<dbReference type="CTD" id="23594"/>
<organism evidence="8 9">
    <name type="scientific">Hyalella azteca</name>
    <name type="common">Amphipod</name>
    <dbReference type="NCBI Taxonomy" id="294128"/>
    <lineage>
        <taxon>Eukaryota</taxon>
        <taxon>Metazoa</taxon>
        <taxon>Ecdysozoa</taxon>
        <taxon>Arthropoda</taxon>
        <taxon>Crustacea</taxon>
        <taxon>Multicrustacea</taxon>
        <taxon>Malacostraca</taxon>
        <taxon>Eumalacostraca</taxon>
        <taxon>Peracarida</taxon>
        <taxon>Amphipoda</taxon>
        <taxon>Senticaudata</taxon>
        <taxon>Talitrida</taxon>
        <taxon>Talitroidea</taxon>
        <taxon>Hyalellidae</taxon>
        <taxon>Hyalella</taxon>
    </lineage>
</organism>
<dbReference type="GeneID" id="108677441"/>
<comment type="similarity">
    <text evidence="2">Belongs to the ORC6 family.</text>
</comment>
<dbReference type="InterPro" id="IPR008721">
    <property type="entry name" value="ORC6_cyclin_first"/>
</dbReference>
<dbReference type="GO" id="GO:0005664">
    <property type="term" value="C:nuclear origin of replication recognition complex"/>
    <property type="evidence" value="ECO:0007669"/>
    <property type="project" value="InterPro"/>
</dbReference>
<gene>
    <name evidence="9 10" type="primary">LOC108677441</name>
</gene>
<proteinExistence type="inferred from homology"/>
<dbReference type="RefSeq" id="XP_047736972.1">
    <property type="nucleotide sequence ID" value="XM_047881016.1"/>
</dbReference>